<name>C8X4I5_DESRD</name>
<keyword evidence="4" id="KW-0378">Hydrolase</keyword>
<evidence type="ECO:0000256" key="1">
    <source>
        <dbReference type="ARBA" id="ARBA00006814"/>
    </source>
</evidence>
<gene>
    <name evidence="5" type="ordered locus">Dret_1924</name>
</gene>
<dbReference type="PANTHER" id="PTHR30302:SF1">
    <property type="entry name" value="HYDROGENASE 2 MATURATION PROTEASE"/>
    <property type="match status" value="1"/>
</dbReference>
<dbReference type="NCBIfam" id="TIGR00072">
    <property type="entry name" value="hydrog_prot"/>
    <property type="match status" value="1"/>
</dbReference>
<keyword evidence="2 5" id="KW-0645">Protease</keyword>
<dbReference type="EMBL" id="CP001734">
    <property type="protein sequence ID" value="ACV69208.1"/>
    <property type="molecule type" value="Genomic_DNA"/>
</dbReference>
<evidence type="ECO:0000256" key="4">
    <source>
        <dbReference type="ARBA" id="ARBA00022801"/>
    </source>
</evidence>
<keyword evidence="6" id="KW-1185">Reference proteome</keyword>
<proteinExistence type="inferred from homology"/>
<dbReference type="KEGG" id="drt:Dret_1924"/>
<dbReference type="SUPFAM" id="SSF53163">
    <property type="entry name" value="HybD-like"/>
    <property type="match status" value="1"/>
</dbReference>
<keyword evidence="3" id="KW-0064">Aspartyl protease</keyword>
<dbReference type="InterPro" id="IPR000671">
    <property type="entry name" value="Peptidase_A31"/>
</dbReference>
<dbReference type="RefSeq" id="WP_015752351.1">
    <property type="nucleotide sequence ID" value="NC_013223.1"/>
</dbReference>
<dbReference type="AlphaFoldDB" id="C8X4I5"/>
<protein>
    <submittedName>
        <fullName evidence="5">Hydrogenase maturation protease</fullName>
    </submittedName>
</protein>
<reference evidence="6" key="1">
    <citation type="submission" date="2009-09" db="EMBL/GenBank/DDBJ databases">
        <title>The complete chromosome of Desulfohalobium retbaense DSM 5692.</title>
        <authorList>
            <consortium name="US DOE Joint Genome Institute (JGI-PGF)"/>
            <person name="Lucas S."/>
            <person name="Copeland A."/>
            <person name="Lapidus A."/>
            <person name="Glavina del Rio T."/>
            <person name="Dalin E."/>
            <person name="Tice H."/>
            <person name="Bruce D."/>
            <person name="Goodwin L."/>
            <person name="Pitluck S."/>
            <person name="Kyrpides N."/>
            <person name="Mavromatis K."/>
            <person name="Ivanova N."/>
            <person name="Mikhailova N."/>
            <person name="Munk A.C."/>
            <person name="Brettin T."/>
            <person name="Detter J.C."/>
            <person name="Han C."/>
            <person name="Tapia R."/>
            <person name="Larimer F."/>
            <person name="Land M."/>
            <person name="Hauser L."/>
            <person name="Markowitz V."/>
            <person name="Cheng J.-F."/>
            <person name="Hugenholtz P."/>
            <person name="Woyke T."/>
            <person name="Wu D."/>
            <person name="Spring S."/>
            <person name="Klenk H.-P."/>
            <person name="Eisen J.A."/>
        </authorList>
    </citation>
    <scope>NUCLEOTIDE SEQUENCE [LARGE SCALE GENOMIC DNA]</scope>
    <source>
        <strain evidence="6">DSM 5692</strain>
    </source>
</reference>
<accession>C8X4I5</accession>
<dbReference type="GO" id="GO:0016485">
    <property type="term" value="P:protein processing"/>
    <property type="evidence" value="ECO:0007669"/>
    <property type="project" value="TreeGrafter"/>
</dbReference>
<dbReference type="InterPro" id="IPR023430">
    <property type="entry name" value="Pept_HybD-like_dom_sf"/>
</dbReference>
<sequence>MSERILVLGMGDVLRQDAGVGVHALETLYREGWPEEVVFADDNGFSFQEFGALKDFSAVLVLDSFQGGHEPGTVYRLGEEDLDAGWGDGVSWSREDVLHCLYTAELMGQKPQFCLLGMEPSGSDWGTSLSETLRGHFPAFVDHAREELQRFLPQHRDS</sequence>
<dbReference type="Proteomes" id="UP000001052">
    <property type="component" value="Chromosome"/>
</dbReference>
<evidence type="ECO:0000256" key="3">
    <source>
        <dbReference type="ARBA" id="ARBA00022750"/>
    </source>
</evidence>
<evidence type="ECO:0000256" key="2">
    <source>
        <dbReference type="ARBA" id="ARBA00022670"/>
    </source>
</evidence>
<dbReference type="PRINTS" id="PR00446">
    <property type="entry name" value="HYDRGNUPTAKE"/>
</dbReference>
<comment type="similarity">
    <text evidence="1">Belongs to the peptidase A31 family.</text>
</comment>
<dbReference type="STRING" id="485915.Dret_1924"/>
<reference evidence="5 6" key="2">
    <citation type="journal article" date="2010" name="Stand. Genomic Sci.">
        <title>Complete genome sequence of Desulfohalobium retbaense type strain (HR(100)).</title>
        <authorList>
            <person name="Spring S."/>
            <person name="Nolan M."/>
            <person name="Lapidus A."/>
            <person name="Glavina Del Rio T."/>
            <person name="Copeland A."/>
            <person name="Tice H."/>
            <person name="Cheng J.F."/>
            <person name="Lucas S."/>
            <person name="Land M."/>
            <person name="Chen F."/>
            <person name="Bruce D."/>
            <person name="Goodwin L."/>
            <person name="Pitluck S."/>
            <person name="Ivanova N."/>
            <person name="Mavromatis K."/>
            <person name="Mikhailova N."/>
            <person name="Pati A."/>
            <person name="Chen A."/>
            <person name="Palaniappan K."/>
            <person name="Hauser L."/>
            <person name="Chang Y.J."/>
            <person name="Jeffries C.D."/>
            <person name="Munk C."/>
            <person name="Kiss H."/>
            <person name="Chain P."/>
            <person name="Han C."/>
            <person name="Brettin T."/>
            <person name="Detter J.C."/>
            <person name="Schuler E."/>
            <person name="Goker M."/>
            <person name="Rohde M."/>
            <person name="Bristow J."/>
            <person name="Eisen J.A."/>
            <person name="Markowitz V."/>
            <person name="Hugenholtz P."/>
            <person name="Kyrpides N.C."/>
            <person name="Klenk H.P."/>
        </authorList>
    </citation>
    <scope>NUCLEOTIDE SEQUENCE [LARGE SCALE GENOMIC DNA]</scope>
    <source>
        <strain evidence="5 6">DSM 5692</strain>
    </source>
</reference>
<dbReference type="HOGENOM" id="CLU_099037_0_1_7"/>
<dbReference type="GO" id="GO:0004190">
    <property type="term" value="F:aspartic-type endopeptidase activity"/>
    <property type="evidence" value="ECO:0007669"/>
    <property type="project" value="UniProtKB-KW"/>
</dbReference>
<evidence type="ECO:0000313" key="5">
    <source>
        <dbReference type="EMBL" id="ACV69208.1"/>
    </source>
</evidence>
<evidence type="ECO:0000313" key="6">
    <source>
        <dbReference type="Proteomes" id="UP000001052"/>
    </source>
</evidence>
<dbReference type="eggNOG" id="COG0680">
    <property type="taxonomic scope" value="Bacteria"/>
</dbReference>
<dbReference type="Pfam" id="PF01750">
    <property type="entry name" value="HycI"/>
    <property type="match status" value="1"/>
</dbReference>
<organism evidence="5 6">
    <name type="scientific">Desulfohalobium retbaense (strain ATCC 49708 / DSM 5692 / JCM 16813 / HR100)</name>
    <dbReference type="NCBI Taxonomy" id="485915"/>
    <lineage>
        <taxon>Bacteria</taxon>
        <taxon>Pseudomonadati</taxon>
        <taxon>Thermodesulfobacteriota</taxon>
        <taxon>Desulfovibrionia</taxon>
        <taxon>Desulfovibrionales</taxon>
        <taxon>Desulfohalobiaceae</taxon>
        <taxon>Desulfohalobium</taxon>
    </lineage>
</organism>
<dbReference type="Gene3D" id="3.40.50.1450">
    <property type="entry name" value="HybD-like"/>
    <property type="match status" value="1"/>
</dbReference>
<dbReference type="PANTHER" id="PTHR30302">
    <property type="entry name" value="HYDROGENASE 1 MATURATION PROTEASE"/>
    <property type="match status" value="1"/>
</dbReference>
<dbReference type="GO" id="GO:0008047">
    <property type="term" value="F:enzyme activator activity"/>
    <property type="evidence" value="ECO:0007669"/>
    <property type="project" value="InterPro"/>
</dbReference>